<reference evidence="3" key="1">
    <citation type="submission" date="2013-12" db="EMBL/GenBank/DDBJ databases">
        <title>The Genome Sequence of Aphanomyces invadans NJM9701.</title>
        <authorList>
            <consortium name="The Broad Institute Genomics Platform"/>
            <person name="Russ C."/>
            <person name="Tyler B."/>
            <person name="van West P."/>
            <person name="Dieguez-Uribeondo J."/>
            <person name="Young S.K."/>
            <person name="Zeng Q."/>
            <person name="Gargeya S."/>
            <person name="Fitzgerald M."/>
            <person name="Abouelleil A."/>
            <person name="Alvarado L."/>
            <person name="Chapman S.B."/>
            <person name="Gainer-Dewar J."/>
            <person name="Goldberg J."/>
            <person name="Griggs A."/>
            <person name="Gujja S."/>
            <person name="Hansen M."/>
            <person name="Howarth C."/>
            <person name="Imamovic A."/>
            <person name="Ireland A."/>
            <person name="Larimer J."/>
            <person name="McCowan C."/>
            <person name="Murphy C."/>
            <person name="Pearson M."/>
            <person name="Poon T.W."/>
            <person name="Priest M."/>
            <person name="Roberts A."/>
            <person name="Saif S."/>
            <person name="Shea T."/>
            <person name="Sykes S."/>
            <person name="Wortman J."/>
            <person name="Nusbaum C."/>
            <person name="Birren B."/>
        </authorList>
    </citation>
    <scope>NUCLEOTIDE SEQUENCE [LARGE SCALE GENOMIC DNA]</scope>
    <source>
        <strain evidence="3">NJM9701</strain>
    </source>
</reference>
<dbReference type="GO" id="GO:0042910">
    <property type="term" value="F:xenobiotic transmembrane transporter activity"/>
    <property type="evidence" value="ECO:0007669"/>
    <property type="project" value="InterPro"/>
</dbReference>
<gene>
    <name evidence="3" type="ORF">H310_06267</name>
</gene>
<dbReference type="OrthoDB" id="2126698at2759"/>
<name>A0A024U7P8_9STRA</name>
<dbReference type="eggNOG" id="KOG1347">
    <property type="taxonomic scope" value="Eukaryota"/>
</dbReference>
<dbReference type="VEuPathDB" id="FungiDB:H310_06267"/>
<dbReference type="Pfam" id="PF01554">
    <property type="entry name" value="MatE"/>
    <property type="match status" value="1"/>
</dbReference>
<feature type="transmembrane region" description="Helical" evidence="2">
    <location>
        <begin position="59"/>
        <end position="76"/>
    </location>
</feature>
<feature type="transmembrane region" description="Helical" evidence="2">
    <location>
        <begin position="96"/>
        <end position="115"/>
    </location>
</feature>
<protein>
    <recommendedName>
        <fullName evidence="4">Polysaccharide biosynthesis protein C-terminal domain-containing protein</fullName>
    </recommendedName>
</protein>
<dbReference type="RefSeq" id="XP_008869486.1">
    <property type="nucleotide sequence ID" value="XM_008871264.1"/>
</dbReference>
<dbReference type="InterPro" id="IPR002528">
    <property type="entry name" value="MATE_fam"/>
</dbReference>
<keyword evidence="2" id="KW-1133">Transmembrane helix</keyword>
<keyword evidence="2" id="KW-0812">Transmembrane</keyword>
<sequence>MALMASVVSEVSLDSHNSMSVLLFFLTSPINGLSTAGVIRGGMYLGGNNPQLAQRLAKMIKNCIFSVAVVSSSVLMLNRRSVGQMFSDDPEIWEAMTEICTVGVMGYMILSLFYAAMSTLMAQARTLPVMVAYFCGSWLVGIPAAYGIGIHYQAGLVGIWVGVVLGYIATTTIALHASGISDWDAEAAKAVQRSCEKSQGDLGEGTKLLEQV</sequence>
<accession>A0A024U7P8</accession>
<feature type="transmembrane region" description="Helical" evidence="2">
    <location>
        <begin position="154"/>
        <end position="175"/>
    </location>
</feature>
<proteinExistence type="inferred from homology"/>
<evidence type="ECO:0008006" key="4">
    <source>
        <dbReference type="Google" id="ProtNLM"/>
    </source>
</evidence>
<feature type="transmembrane region" description="Helical" evidence="2">
    <location>
        <begin position="127"/>
        <end position="148"/>
    </location>
</feature>
<evidence type="ECO:0000256" key="1">
    <source>
        <dbReference type="ARBA" id="ARBA00010199"/>
    </source>
</evidence>
<feature type="transmembrane region" description="Helical" evidence="2">
    <location>
        <begin position="20"/>
        <end position="39"/>
    </location>
</feature>
<comment type="similarity">
    <text evidence="1">Belongs to the multi antimicrobial extrusion (MATE) (TC 2.A.66.1) family.</text>
</comment>
<dbReference type="GO" id="GO:0015297">
    <property type="term" value="F:antiporter activity"/>
    <property type="evidence" value="ECO:0007669"/>
    <property type="project" value="InterPro"/>
</dbReference>
<organism evidence="3">
    <name type="scientific">Aphanomyces invadans</name>
    <dbReference type="NCBI Taxonomy" id="157072"/>
    <lineage>
        <taxon>Eukaryota</taxon>
        <taxon>Sar</taxon>
        <taxon>Stramenopiles</taxon>
        <taxon>Oomycota</taxon>
        <taxon>Saprolegniomycetes</taxon>
        <taxon>Saprolegniales</taxon>
        <taxon>Verrucalvaceae</taxon>
        <taxon>Aphanomyces</taxon>
    </lineage>
</organism>
<dbReference type="GeneID" id="20083317"/>
<dbReference type="STRING" id="157072.A0A024U7P8"/>
<evidence type="ECO:0000256" key="2">
    <source>
        <dbReference type="SAM" id="Phobius"/>
    </source>
</evidence>
<dbReference type="GO" id="GO:0016020">
    <property type="term" value="C:membrane"/>
    <property type="evidence" value="ECO:0007669"/>
    <property type="project" value="InterPro"/>
</dbReference>
<evidence type="ECO:0000313" key="3">
    <source>
        <dbReference type="EMBL" id="ETW01638.1"/>
    </source>
</evidence>
<dbReference type="EMBL" id="KI913962">
    <property type="protein sequence ID" value="ETW01638.1"/>
    <property type="molecule type" value="Genomic_DNA"/>
</dbReference>
<dbReference type="AlphaFoldDB" id="A0A024U7P8"/>
<keyword evidence="2" id="KW-0472">Membrane</keyword>